<evidence type="ECO:0000313" key="3">
    <source>
        <dbReference type="Proteomes" id="UP000644693"/>
    </source>
</evidence>
<sequence>MRAIPITHITQETRMSKSNLTDGSADAIAATAVITIVVFTLYLWLSGMPS</sequence>
<organism evidence="2 3">
    <name type="scientific">Parahalioglobus pacificus</name>
    <dbReference type="NCBI Taxonomy" id="930806"/>
    <lineage>
        <taxon>Bacteria</taxon>
        <taxon>Pseudomonadati</taxon>
        <taxon>Pseudomonadota</taxon>
        <taxon>Gammaproteobacteria</taxon>
        <taxon>Cellvibrionales</taxon>
        <taxon>Halieaceae</taxon>
        <taxon>Parahalioglobus</taxon>
    </lineage>
</organism>
<feature type="transmembrane region" description="Helical" evidence="1">
    <location>
        <begin position="27"/>
        <end position="45"/>
    </location>
</feature>
<evidence type="ECO:0000313" key="2">
    <source>
        <dbReference type="EMBL" id="GHD29694.1"/>
    </source>
</evidence>
<name>A0A918XGK6_9GAMM</name>
<reference evidence="2" key="2">
    <citation type="submission" date="2020-09" db="EMBL/GenBank/DDBJ databases">
        <authorList>
            <person name="Sun Q."/>
            <person name="Kim S."/>
        </authorList>
    </citation>
    <scope>NUCLEOTIDE SEQUENCE</scope>
    <source>
        <strain evidence="2">KCTC 23430</strain>
    </source>
</reference>
<keyword evidence="3" id="KW-1185">Reference proteome</keyword>
<keyword evidence="1" id="KW-1133">Transmembrane helix</keyword>
<dbReference type="Proteomes" id="UP000644693">
    <property type="component" value="Unassembled WGS sequence"/>
</dbReference>
<accession>A0A918XGK6</accession>
<gene>
    <name evidence="2" type="ORF">GCM10007053_10680</name>
</gene>
<comment type="caution">
    <text evidence="2">The sequence shown here is derived from an EMBL/GenBank/DDBJ whole genome shotgun (WGS) entry which is preliminary data.</text>
</comment>
<keyword evidence="1" id="KW-0472">Membrane</keyword>
<dbReference type="AlphaFoldDB" id="A0A918XGK6"/>
<protein>
    <submittedName>
        <fullName evidence="2">Uncharacterized protein</fullName>
    </submittedName>
</protein>
<keyword evidence="1" id="KW-0812">Transmembrane</keyword>
<dbReference type="EMBL" id="BMYM01000001">
    <property type="protein sequence ID" value="GHD29694.1"/>
    <property type="molecule type" value="Genomic_DNA"/>
</dbReference>
<reference evidence="2" key="1">
    <citation type="journal article" date="2014" name="Int. J. Syst. Evol. Microbiol.">
        <title>Complete genome sequence of Corynebacterium casei LMG S-19264T (=DSM 44701T), isolated from a smear-ripened cheese.</title>
        <authorList>
            <consortium name="US DOE Joint Genome Institute (JGI-PGF)"/>
            <person name="Walter F."/>
            <person name="Albersmeier A."/>
            <person name="Kalinowski J."/>
            <person name="Ruckert C."/>
        </authorList>
    </citation>
    <scope>NUCLEOTIDE SEQUENCE</scope>
    <source>
        <strain evidence="2">KCTC 23430</strain>
    </source>
</reference>
<evidence type="ECO:0000256" key="1">
    <source>
        <dbReference type="SAM" id="Phobius"/>
    </source>
</evidence>
<proteinExistence type="predicted"/>